<evidence type="ECO:0000256" key="5">
    <source>
        <dbReference type="ARBA" id="ARBA00023167"/>
    </source>
</evidence>
<dbReference type="InterPro" id="IPR010049">
    <property type="entry name" value="MTA_SAH_Nsdase"/>
</dbReference>
<dbReference type="EMBL" id="CP017015">
    <property type="protein sequence ID" value="AOG60609.1"/>
    <property type="molecule type" value="Genomic_DNA"/>
</dbReference>
<keyword evidence="3" id="KW-0028">Amino-acid biosynthesis</keyword>
<dbReference type="GO" id="GO:0008930">
    <property type="term" value="F:methylthioadenosine nucleosidase activity"/>
    <property type="evidence" value="ECO:0007669"/>
    <property type="project" value="InterPro"/>
</dbReference>
<dbReference type="GO" id="GO:0009164">
    <property type="term" value="P:nucleoside catabolic process"/>
    <property type="evidence" value="ECO:0007669"/>
    <property type="project" value="InterPro"/>
</dbReference>
<dbReference type="InterPro" id="IPR035994">
    <property type="entry name" value="Nucleoside_phosphorylase_sf"/>
</dbReference>
<accession>A0A1B3SL02</accession>
<proteinExistence type="predicted"/>
<protein>
    <recommendedName>
        <fullName evidence="2">adenosylhomocysteine nucleosidase</fullName>
        <ecNumber evidence="2">3.2.2.9</ecNumber>
    </recommendedName>
</protein>
<evidence type="ECO:0000256" key="3">
    <source>
        <dbReference type="ARBA" id="ARBA00022605"/>
    </source>
</evidence>
<dbReference type="STRING" id="216938.SHELI_v1c06580"/>
<dbReference type="PATRIC" id="fig|216938.3.peg.670"/>
<dbReference type="UniPathway" id="UPA00904">
    <property type="reaction ID" value="UER00871"/>
</dbReference>
<keyword evidence="8" id="KW-1185">Reference proteome</keyword>
<dbReference type="Gene3D" id="3.40.50.1580">
    <property type="entry name" value="Nucleoside phosphorylase domain"/>
    <property type="match status" value="1"/>
</dbReference>
<evidence type="ECO:0000313" key="8">
    <source>
        <dbReference type="Proteomes" id="UP000094378"/>
    </source>
</evidence>
<evidence type="ECO:0000256" key="2">
    <source>
        <dbReference type="ARBA" id="ARBA00011974"/>
    </source>
</evidence>
<dbReference type="Pfam" id="PF01048">
    <property type="entry name" value="PNP_UDP_1"/>
    <property type="match status" value="1"/>
</dbReference>
<reference evidence="7 8" key="1">
    <citation type="submission" date="2016-08" db="EMBL/GenBank/DDBJ databases">
        <title>Complete genome sequence of Spiroplasma helicoides TABS-2 (DSM 22551).</title>
        <authorList>
            <person name="Shen W.-Y."/>
            <person name="Lo W.-S."/>
            <person name="Lai Y.-C."/>
            <person name="Kuo C.-H."/>
        </authorList>
    </citation>
    <scope>NUCLEOTIDE SEQUENCE [LARGE SCALE GENOMIC DNA]</scope>
    <source>
        <strain evidence="7 8">TABS-2</strain>
    </source>
</reference>
<dbReference type="SUPFAM" id="SSF53167">
    <property type="entry name" value="Purine and uridine phosphorylases"/>
    <property type="match status" value="1"/>
</dbReference>
<organism evidence="7 8">
    <name type="scientific">Spiroplasma helicoides</name>
    <dbReference type="NCBI Taxonomy" id="216938"/>
    <lineage>
        <taxon>Bacteria</taxon>
        <taxon>Bacillati</taxon>
        <taxon>Mycoplasmatota</taxon>
        <taxon>Mollicutes</taxon>
        <taxon>Entomoplasmatales</taxon>
        <taxon>Spiroplasmataceae</taxon>
        <taxon>Spiroplasma</taxon>
    </lineage>
</organism>
<evidence type="ECO:0000259" key="6">
    <source>
        <dbReference type="Pfam" id="PF01048"/>
    </source>
</evidence>
<feature type="domain" description="Nucleoside phosphorylase" evidence="6">
    <location>
        <begin position="46"/>
        <end position="231"/>
    </location>
</feature>
<evidence type="ECO:0000313" key="7">
    <source>
        <dbReference type="EMBL" id="AOG60609.1"/>
    </source>
</evidence>
<dbReference type="AlphaFoldDB" id="A0A1B3SL02"/>
<dbReference type="NCBIfam" id="TIGR01704">
    <property type="entry name" value="MTA_SAH-Nsdase"/>
    <property type="match status" value="1"/>
</dbReference>
<dbReference type="GO" id="GO:0008782">
    <property type="term" value="F:adenosylhomocysteine nucleosidase activity"/>
    <property type="evidence" value="ECO:0007669"/>
    <property type="project" value="UniProtKB-EC"/>
</dbReference>
<dbReference type="GO" id="GO:0019284">
    <property type="term" value="P:L-methionine salvage from S-adenosylmethionine"/>
    <property type="evidence" value="ECO:0007669"/>
    <property type="project" value="TreeGrafter"/>
</dbReference>
<sequence length="236" mass="26433">MPIIIEWKVTNNMNLCILFAMIDEAQPLIYKLNPSLIIEKPFLVFKKNNIIIAISGIGISNASSCFTYIDGKFNPEIYINAGLAGCISDENNVLDVVLVDKAFYSSANTTGFGYEYGQIPKMPAFYTSDQSLSKKISQIKNFKKLNIATSDIFINNSEAVNTLIKPIKTKIEIVDMECCAFFQSAYLFNKPILAIKIISDVLTKKSNENQFNEILNKASNKISEVIYAFLKSFNVV</sequence>
<keyword evidence="4" id="KW-0378">Hydrolase</keyword>
<comment type="pathway">
    <text evidence="1">Amino-acid biosynthesis; L-methionine biosynthesis via salvage pathway; S-methyl-5-thio-alpha-D-ribose 1-phosphate from S-methyl-5'-thioadenosine (hydrolase route): step 1/2.</text>
</comment>
<dbReference type="InterPro" id="IPR000845">
    <property type="entry name" value="Nucleoside_phosphorylase_d"/>
</dbReference>
<dbReference type="PANTHER" id="PTHR46832:SF1">
    <property type="entry name" value="5'-METHYLTHIOADENOSINE_S-ADENOSYLHOMOCYSTEINE NUCLEOSIDASE"/>
    <property type="match status" value="1"/>
</dbReference>
<keyword evidence="5" id="KW-0486">Methionine biosynthesis</keyword>
<dbReference type="KEGG" id="shj:SHELI_v1c06580"/>
<evidence type="ECO:0000256" key="1">
    <source>
        <dbReference type="ARBA" id="ARBA00004945"/>
    </source>
</evidence>
<dbReference type="GO" id="GO:0019509">
    <property type="term" value="P:L-methionine salvage from methylthioadenosine"/>
    <property type="evidence" value="ECO:0007669"/>
    <property type="project" value="UniProtKB-UniPathway"/>
</dbReference>
<evidence type="ECO:0000256" key="4">
    <source>
        <dbReference type="ARBA" id="ARBA00022801"/>
    </source>
</evidence>
<dbReference type="Proteomes" id="UP000094378">
    <property type="component" value="Chromosome"/>
</dbReference>
<gene>
    <name evidence="7" type="primary">mtnN</name>
    <name evidence="7" type="ORF">SHELI_v1c06580</name>
</gene>
<dbReference type="PANTHER" id="PTHR46832">
    <property type="entry name" value="5'-METHYLTHIOADENOSINE/S-ADENOSYLHOMOCYSTEINE NUCLEOSIDASE"/>
    <property type="match status" value="1"/>
</dbReference>
<dbReference type="EC" id="3.2.2.9" evidence="2"/>
<name>A0A1B3SL02_9MOLU</name>
<dbReference type="GO" id="GO:0005829">
    <property type="term" value="C:cytosol"/>
    <property type="evidence" value="ECO:0007669"/>
    <property type="project" value="TreeGrafter"/>
</dbReference>
<dbReference type="CDD" id="cd09008">
    <property type="entry name" value="MTAN"/>
    <property type="match status" value="1"/>
</dbReference>